<organism evidence="5 6">
    <name type="scientific">Cyclotella atomus</name>
    <dbReference type="NCBI Taxonomy" id="382360"/>
    <lineage>
        <taxon>Eukaryota</taxon>
        <taxon>Sar</taxon>
        <taxon>Stramenopiles</taxon>
        <taxon>Ochrophyta</taxon>
        <taxon>Bacillariophyta</taxon>
        <taxon>Coscinodiscophyceae</taxon>
        <taxon>Thalassiosirophycidae</taxon>
        <taxon>Stephanodiscales</taxon>
        <taxon>Stephanodiscaceae</taxon>
        <taxon>Cyclotella</taxon>
    </lineage>
</organism>
<dbReference type="EMBL" id="JALLPJ020001342">
    <property type="protein sequence ID" value="KAL3768640.1"/>
    <property type="molecule type" value="Genomic_DNA"/>
</dbReference>
<proteinExistence type="predicted"/>
<evidence type="ECO:0000313" key="6">
    <source>
        <dbReference type="Proteomes" id="UP001530400"/>
    </source>
</evidence>
<gene>
    <name evidence="5" type="ORF">ACHAWO_001109</name>
</gene>
<dbReference type="InterPro" id="IPR002110">
    <property type="entry name" value="Ankyrin_rpt"/>
</dbReference>
<dbReference type="PROSITE" id="PS50297">
    <property type="entry name" value="ANK_REP_REGION"/>
    <property type="match status" value="1"/>
</dbReference>
<evidence type="ECO:0000256" key="3">
    <source>
        <dbReference type="PROSITE-ProRule" id="PRU00023"/>
    </source>
</evidence>
<reference evidence="5 6" key="1">
    <citation type="submission" date="2024-10" db="EMBL/GenBank/DDBJ databases">
        <title>Updated reference genomes for cyclostephanoid diatoms.</title>
        <authorList>
            <person name="Roberts W.R."/>
            <person name="Alverson A.J."/>
        </authorList>
    </citation>
    <scope>NUCLEOTIDE SEQUENCE [LARGE SCALE GENOMIC DNA]</scope>
    <source>
        <strain evidence="5 6">AJA010-31</strain>
    </source>
</reference>
<dbReference type="Pfam" id="PF00023">
    <property type="entry name" value="Ank"/>
    <property type="match status" value="1"/>
</dbReference>
<sequence length="1018" mass="112340">MSSKGGTNSSGGGLGQLEEVTQEGNTTRLVVKRQNGGPNLVIQITNESSKSTSSFSGNINKEANAQATNVLSQLLKAVTNASDDDNVEDKIKVANKIDAAAAEEKKARAKELREQNMTPLMKAAYKNKDGNLVRKEIIQIKKRNNRENGGDVAMLEAFLNEAEKEEKVMLNSNNGNGGKSKPGSSSKDQGKEKTGSAGWAAIHFACDGANYEGLRYLLDAGANPNLTERMGATPLHLVILAAGRYPLEQKLMNGGNNNNDGIKDFSLGSIGGNSNRPSLPGAVKTKSGAKLTEDGRDYLNDFLKCAKILLNNSRFELMKNERREDEFNASKPSAAMLQKGKFDPVLKSLPKDDGFGISPLCLCVCQGYTGRDALYPILELLLTRGFDPNAKLCGFSALQIALRNMHYGCAFALTRAGANVNEPHLHDGKTALQAAELIFGDAFARELREASVVALAVADPVRRRDMLRTMGEEGAKKLAKRAMNAGHSFIKTSRWREAAGAYTEAALYGPDALSMADRFECLRNMSECYLQVERGLKAEEIAKTLVKEFPNVSLAMVVLGEAMSHPSSGKLTTEQLDEIGKLADEALDLEKKSDGKEWWRTLEPKSNTTLFRILKLKGLVDGRTKQEQNPAVKFANSALDEYFTVGGSIEKAAFAIELALKPDLDHPSPLPLHGIRGFIYYSWASEILRSKLACVHGSTHFRPRVTLDICICWCVTANSLNRSDRETKDGFGRVMAPLKNKLSYKEAKEKILIAFDEFEYYNKLNDKGEFPKLMYGFNIAKTNIAIGNFEEGKNSALISIRERTEADLVRLDDNKARRKSASEAAQDDHFEGGSTQKLILQLSWALDMYRMLLTQTVLDWAVNLDPVNPAEPPFSIEPEVSKLNLKQDAINSQHLNMVFDKMIKSFKMLDRSSARELQAKICQSPAKINTAIRGLLSAMKKIEYGHKVMKTLRHEVAKVIIDFVLGAHERQKQTKSSSRVIGTLLLEAYEWDADVLVPRDLPKVYLKMAQGFDPSKFS</sequence>
<accession>A0ABD3MXM5</accession>
<evidence type="ECO:0000256" key="4">
    <source>
        <dbReference type="SAM" id="MobiDB-lite"/>
    </source>
</evidence>
<comment type="caution">
    <text evidence="5">The sequence shown here is derived from an EMBL/GenBank/DDBJ whole genome shotgun (WGS) entry which is preliminary data.</text>
</comment>
<dbReference type="PANTHER" id="PTHR24126:SF14">
    <property type="entry name" value="ANK_REP_REGION DOMAIN-CONTAINING PROTEIN"/>
    <property type="match status" value="1"/>
</dbReference>
<feature type="repeat" description="ANK" evidence="3">
    <location>
        <begin position="197"/>
        <end position="229"/>
    </location>
</feature>
<dbReference type="PANTHER" id="PTHR24126">
    <property type="entry name" value="ANKYRIN REPEAT, PH AND SEC7 DOMAIN CONTAINING PROTEIN SECG-RELATED"/>
    <property type="match status" value="1"/>
</dbReference>
<name>A0ABD3MXM5_9STRA</name>
<dbReference type="PROSITE" id="PS50088">
    <property type="entry name" value="ANK_REPEAT"/>
    <property type="match status" value="1"/>
</dbReference>
<feature type="region of interest" description="Disordered" evidence="4">
    <location>
        <begin position="170"/>
        <end position="194"/>
    </location>
</feature>
<feature type="region of interest" description="Disordered" evidence="4">
    <location>
        <begin position="1"/>
        <end position="35"/>
    </location>
</feature>
<evidence type="ECO:0000256" key="2">
    <source>
        <dbReference type="ARBA" id="ARBA00023043"/>
    </source>
</evidence>
<dbReference type="SUPFAM" id="SSF48403">
    <property type="entry name" value="Ankyrin repeat"/>
    <property type="match status" value="1"/>
</dbReference>
<dbReference type="SUPFAM" id="SSF48452">
    <property type="entry name" value="TPR-like"/>
    <property type="match status" value="1"/>
</dbReference>
<dbReference type="Proteomes" id="UP001530400">
    <property type="component" value="Unassembled WGS sequence"/>
</dbReference>
<dbReference type="SMART" id="SM00248">
    <property type="entry name" value="ANK"/>
    <property type="match status" value="5"/>
</dbReference>
<evidence type="ECO:0000313" key="5">
    <source>
        <dbReference type="EMBL" id="KAL3768640.1"/>
    </source>
</evidence>
<protein>
    <submittedName>
        <fullName evidence="5">Uncharacterized protein</fullName>
    </submittedName>
</protein>
<evidence type="ECO:0000256" key="1">
    <source>
        <dbReference type="ARBA" id="ARBA00022737"/>
    </source>
</evidence>
<keyword evidence="2 3" id="KW-0040">ANK repeat</keyword>
<dbReference type="AlphaFoldDB" id="A0ABD3MXM5"/>
<keyword evidence="6" id="KW-1185">Reference proteome</keyword>
<dbReference type="Gene3D" id="1.25.40.10">
    <property type="entry name" value="Tetratricopeptide repeat domain"/>
    <property type="match status" value="1"/>
</dbReference>
<dbReference type="InterPro" id="IPR011990">
    <property type="entry name" value="TPR-like_helical_dom_sf"/>
</dbReference>
<dbReference type="Gene3D" id="1.25.40.20">
    <property type="entry name" value="Ankyrin repeat-containing domain"/>
    <property type="match status" value="2"/>
</dbReference>
<dbReference type="InterPro" id="IPR036770">
    <property type="entry name" value="Ankyrin_rpt-contain_sf"/>
</dbReference>
<keyword evidence="1" id="KW-0677">Repeat</keyword>